<organism evidence="2 3">
    <name type="scientific">Cryptosporangium japonicum</name>
    <dbReference type="NCBI Taxonomy" id="80872"/>
    <lineage>
        <taxon>Bacteria</taxon>
        <taxon>Bacillati</taxon>
        <taxon>Actinomycetota</taxon>
        <taxon>Actinomycetes</taxon>
        <taxon>Cryptosporangiales</taxon>
        <taxon>Cryptosporangiaceae</taxon>
        <taxon>Cryptosporangium</taxon>
    </lineage>
</organism>
<dbReference type="Proteomes" id="UP001500967">
    <property type="component" value="Unassembled WGS sequence"/>
</dbReference>
<sequence length="168" mass="18784">MLRERWTAETMHRLAVANIDRLRVWEPWAQGEQTLAALVAFDRLQLLDWVDGRCVPTAIRHRGELVGTISARIDPYHRTAELGYWLDARAEGHGLVTACGAVLRDHLVAAYRVVRLEIRAAVQNRRSRAVAERLGFTHEGTLRAALPVGADRHDIAVYGFVAGSTPDD</sequence>
<dbReference type="InterPro" id="IPR051908">
    <property type="entry name" value="Ribosomal_N-acetyltransferase"/>
</dbReference>
<dbReference type="InterPro" id="IPR000182">
    <property type="entry name" value="GNAT_dom"/>
</dbReference>
<protein>
    <submittedName>
        <fullName evidence="2">GNAT family protein</fullName>
    </submittedName>
</protein>
<name>A0ABN0UI05_9ACTN</name>
<comment type="caution">
    <text evidence="2">The sequence shown here is derived from an EMBL/GenBank/DDBJ whole genome shotgun (WGS) entry which is preliminary data.</text>
</comment>
<accession>A0ABN0UI05</accession>
<dbReference type="Pfam" id="PF13302">
    <property type="entry name" value="Acetyltransf_3"/>
    <property type="match status" value="1"/>
</dbReference>
<dbReference type="EMBL" id="BAAAGX010000016">
    <property type="protein sequence ID" value="GAA0251291.1"/>
    <property type="molecule type" value="Genomic_DNA"/>
</dbReference>
<dbReference type="InterPro" id="IPR016181">
    <property type="entry name" value="Acyl_CoA_acyltransferase"/>
</dbReference>
<reference evidence="2 3" key="1">
    <citation type="journal article" date="2019" name="Int. J. Syst. Evol. Microbiol.">
        <title>The Global Catalogue of Microorganisms (GCM) 10K type strain sequencing project: providing services to taxonomists for standard genome sequencing and annotation.</title>
        <authorList>
            <consortium name="The Broad Institute Genomics Platform"/>
            <consortium name="The Broad Institute Genome Sequencing Center for Infectious Disease"/>
            <person name="Wu L."/>
            <person name="Ma J."/>
        </authorList>
    </citation>
    <scope>NUCLEOTIDE SEQUENCE [LARGE SCALE GENOMIC DNA]</scope>
    <source>
        <strain evidence="2 3">JCM 10425</strain>
    </source>
</reference>
<evidence type="ECO:0000313" key="2">
    <source>
        <dbReference type="EMBL" id="GAA0251291.1"/>
    </source>
</evidence>
<feature type="domain" description="N-acetyltransferase" evidence="1">
    <location>
        <begin position="9"/>
        <end position="158"/>
    </location>
</feature>
<dbReference type="PANTHER" id="PTHR43441">
    <property type="entry name" value="RIBOSOMAL-PROTEIN-SERINE ACETYLTRANSFERASE"/>
    <property type="match status" value="1"/>
</dbReference>
<evidence type="ECO:0000259" key="1">
    <source>
        <dbReference type="PROSITE" id="PS51186"/>
    </source>
</evidence>
<dbReference type="PROSITE" id="PS51186">
    <property type="entry name" value="GNAT"/>
    <property type="match status" value="1"/>
</dbReference>
<dbReference type="SUPFAM" id="SSF55729">
    <property type="entry name" value="Acyl-CoA N-acyltransferases (Nat)"/>
    <property type="match status" value="1"/>
</dbReference>
<proteinExistence type="predicted"/>
<evidence type="ECO:0000313" key="3">
    <source>
        <dbReference type="Proteomes" id="UP001500967"/>
    </source>
</evidence>
<gene>
    <name evidence="2" type="ORF">GCM10009539_40540</name>
</gene>
<dbReference type="PANTHER" id="PTHR43441:SF10">
    <property type="entry name" value="ACETYLTRANSFERASE"/>
    <property type="match status" value="1"/>
</dbReference>
<keyword evidence="3" id="KW-1185">Reference proteome</keyword>
<dbReference type="Gene3D" id="3.40.630.30">
    <property type="match status" value="1"/>
</dbReference>